<evidence type="ECO:0000313" key="1">
    <source>
        <dbReference type="EMBL" id="KAF4858397.1"/>
    </source>
</evidence>
<name>A0A9P5ERZ5_COLSI</name>
<dbReference type="EMBL" id="QPMT01000021">
    <property type="protein sequence ID" value="KAF4858397.1"/>
    <property type="molecule type" value="Genomic_DNA"/>
</dbReference>
<organism evidence="1 2">
    <name type="scientific">Colletotrichum siamense</name>
    <name type="common">Anthracnose fungus</name>
    <dbReference type="NCBI Taxonomy" id="690259"/>
    <lineage>
        <taxon>Eukaryota</taxon>
        <taxon>Fungi</taxon>
        <taxon>Dikarya</taxon>
        <taxon>Ascomycota</taxon>
        <taxon>Pezizomycotina</taxon>
        <taxon>Sordariomycetes</taxon>
        <taxon>Hypocreomycetidae</taxon>
        <taxon>Glomerellales</taxon>
        <taxon>Glomerellaceae</taxon>
        <taxon>Colletotrichum</taxon>
        <taxon>Colletotrichum gloeosporioides species complex</taxon>
    </lineage>
</organism>
<reference evidence="1" key="1">
    <citation type="submission" date="2019-06" db="EMBL/GenBank/DDBJ databases">
        <authorList>
            <person name="Gan P."/>
            <person name="Shirasu K."/>
        </authorList>
    </citation>
    <scope>NUCLEOTIDE SEQUENCE [LARGE SCALE GENOMIC DNA]</scope>
    <source>
        <strain evidence="1">CAD2</strain>
    </source>
</reference>
<dbReference type="AlphaFoldDB" id="A0A9P5ERZ5"/>
<dbReference type="OrthoDB" id="10459612at2759"/>
<comment type="caution">
    <text evidence="1">The sequence shown here is derived from an EMBL/GenBank/DDBJ whole genome shotgun (WGS) entry which is preliminary data.</text>
</comment>
<sequence>MPYQHLIRPLANLDSPGRRLPSSRKQSGDFLCLMITSPSAYKHQESQKLSMLDMLPNSTGKNWQEIHSGGSDVPNPQHRRVIALYHMETS</sequence>
<evidence type="ECO:0000313" key="2">
    <source>
        <dbReference type="Proteomes" id="UP000711996"/>
    </source>
</evidence>
<proteinExistence type="predicted"/>
<accession>A0A9P5ERZ5</accession>
<dbReference type="Proteomes" id="UP000711996">
    <property type="component" value="Unassembled WGS sequence"/>
</dbReference>
<gene>
    <name evidence="1" type="ORF">CGCSCA2_v007379</name>
</gene>
<keyword evidence="2" id="KW-1185">Reference proteome</keyword>
<protein>
    <submittedName>
        <fullName evidence="1">Uncharacterized protein</fullName>
    </submittedName>
</protein>